<dbReference type="EMBL" id="PIPZ01000004">
    <property type="protein sequence ID" value="RUO58839.1"/>
    <property type="molecule type" value="Genomic_DNA"/>
</dbReference>
<gene>
    <name evidence="2" type="ORF">CWI76_10355</name>
</gene>
<evidence type="ECO:0000313" key="3">
    <source>
        <dbReference type="Proteomes" id="UP000288127"/>
    </source>
</evidence>
<comment type="caution">
    <text evidence="2">The sequence shown here is derived from an EMBL/GenBank/DDBJ whole genome shotgun (WGS) entry which is preliminary data.</text>
</comment>
<evidence type="ECO:0000313" key="2">
    <source>
        <dbReference type="EMBL" id="RUO58839.1"/>
    </source>
</evidence>
<protein>
    <recommendedName>
        <fullName evidence="4">Cardiolipin synthase N-terminal domain-containing protein</fullName>
    </recommendedName>
</protein>
<accession>A0A432YCY3</accession>
<name>A0A432YCY3_9GAMM</name>
<organism evidence="2 3">
    <name type="scientific">Pseudidiomarina marina</name>
    <dbReference type="NCBI Taxonomy" id="502366"/>
    <lineage>
        <taxon>Bacteria</taxon>
        <taxon>Pseudomonadati</taxon>
        <taxon>Pseudomonadota</taxon>
        <taxon>Gammaproteobacteria</taxon>
        <taxon>Alteromonadales</taxon>
        <taxon>Idiomarinaceae</taxon>
        <taxon>Pseudidiomarina</taxon>
    </lineage>
</organism>
<dbReference type="OrthoDB" id="6238905at2"/>
<evidence type="ECO:0000256" key="1">
    <source>
        <dbReference type="SAM" id="Phobius"/>
    </source>
</evidence>
<feature type="transmembrane region" description="Helical" evidence="1">
    <location>
        <begin position="12"/>
        <end position="32"/>
    </location>
</feature>
<evidence type="ECO:0008006" key="4">
    <source>
        <dbReference type="Google" id="ProtNLM"/>
    </source>
</evidence>
<sequence>MVLEHSFTSGLGIFYLLLTATVHVVLAIAVYSNALATRRAGKDIYLLNGFFWFVLTLVSGIPSAALYWFVNKFERA</sequence>
<reference evidence="3" key="1">
    <citation type="journal article" date="2018" name="Front. Microbiol.">
        <title>Genome-Based Analysis Reveals the Taxonomy and Diversity of the Family Idiomarinaceae.</title>
        <authorList>
            <person name="Liu Y."/>
            <person name="Lai Q."/>
            <person name="Shao Z."/>
        </authorList>
    </citation>
    <scope>NUCLEOTIDE SEQUENCE [LARGE SCALE GENOMIC DNA]</scope>
    <source>
        <strain evidence="3">PIM1</strain>
    </source>
</reference>
<keyword evidence="1" id="KW-0812">Transmembrane</keyword>
<dbReference type="Proteomes" id="UP000288127">
    <property type="component" value="Unassembled WGS sequence"/>
</dbReference>
<proteinExistence type="predicted"/>
<feature type="transmembrane region" description="Helical" evidence="1">
    <location>
        <begin position="44"/>
        <end position="70"/>
    </location>
</feature>
<dbReference type="RefSeq" id="WP_126760279.1">
    <property type="nucleotide sequence ID" value="NZ_PIPZ01000004.1"/>
</dbReference>
<keyword evidence="3" id="KW-1185">Reference proteome</keyword>
<dbReference type="AlphaFoldDB" id="A0A432YCY3"/>
<keyword evidence="1" id="KW-0472">Membrane</keyword>
<keyword evidence="1" id="KW-1133">Transmembrane helix</keyword>